<name>A0A4E0QPJ4_9GAMM</name>
<organism evidence="4 5">
    <name type="scientific">Candidatus Thiomargarita nelsonii</name>
    <dbReference type="NCBI Taxonomy" id="1003181"/>
    <lineage>
        <taxon>Bacteria</taxon>
        <taxon>Pseudomonadati</taxon>
        <taxon>Pseudomonadota</taxon>
        <taxon>Gammaproteobacteria</taxon>
        <taxon>Thiotrichales</taxon>
        <taxon>Thiotrichaceae</taxon>
        <taxon>Thiomargarita</taxon>
    </lineage>
</organism>
<dbReference type="GO" id="GO:0003677">
    <property type="term" value="F:DNA binding"/>
    <property type="evidence" value="ECO:0007669"/>
    <property type="project" value="InterPro"/>
</dbReference>
<keyword evidence="2" id="KW-0472">Membrane</keyword>
<feature type="domain" description="Cytoskeleton protein RodZ-like C-terminal" evidence="3">
    <location>
        <begin position="296"/>
        <end position="363"/>
    </location>
</feature>
<feature type="compositionally biased region" description="Basic and acidic residues" evidence="1">
    <location>
        <begin position="42"/>
        <end position="51"/>
    </location>
</feature>
<dbReference type="EMBL" id="JSZA02000069">
    <property type="protein sequence ID" value="TGO02857.1"/>
    <property type="molecule type" value="Genomic_DNA"/>
</dbReference>
<evidence type="ECO:0000313" key="4">
    <source>
        <dbReference type="EMBL" id="TGO02857.1"/>
    </source>
</evidence>
<dbReference type="Pfam" id="PF13464">
    <property type="entry name" value="RodZ_C"/>
    <property type="match status" value="1"/>
</dbReference>
<reference evidence="4 5" key="1">
    <citation type="journal article" date="2016" name="Front. Microbiol.">
        <title>Single-Cell (Meta-)Genomics of a Dimorphic Candidatus Thiomargarita nelsonii Reveals Genomic Plasticity.</title>
        <authorList>
            <person name="Flood B.E."/>
            <person name="Fliss P."/>
            <person name="Jones D.S."/>
            <person name="Dick G.J."/>
            <person name="Jain S."/>
            <person name="Kaster A.K."/>
            <person name="Winkel M."/>
            <person name="Mussmann M."/>
            <person name="Bailey J."/>
        </authorList>
    </citation>
    <scope>NUCLEOTIDE SEQUENCE [LARGE SCALE GENOMIC DNA]</scope>
    <source>
        <strain evidence="4">Hydrate Ridge</strain>
    </source>
</reference>
<dbReference type="InterPro" id="IPR025194">
    <property type="entry name" value="RodZ-like_C"/>
</dbReference>
<dbReference type="PANTHER" id="PTHR34475:SF1">
    <property type="entry name" value="CYTOSKELETON PROTEIN RODZ"/>
    <property type="match status" value="1"/>
</dbReference>
<feature type="region of interest" description="Disordered" evidence="1">
    <location>
        <begin position="1"/>
        <end position="20"/>
    </location>
</feature>
<feature type="compositionally biased region" description="Polar residues" evidence="1">
    <location>
        <begin position="52"/>
        <end position="63"/>
    </location>
</feature>
<evidence type="ECO:0000313" key="5">
    <source>
        <dbReference type="Proteomes" id="UP000030428"/>
    </source>
</evidence>
<feature type="transmembrane region" description="Helical" evidence="2">
    <location>
        <begin position="185"/>
        <end position="207"/>
    </location>
</feature>
<evidence type="ECO:0000259" key="3">
    <source>
        <dbReference type="Pfam" id="PF13464"/>
    </source>
</evidence>
<feature type="region of interest" description="Disordered" evidence="1">
    <location>
        <begin position="159"/>
        <end position="182"/>
    </location>
</feature>
<feature type="region of interest" description="Disordered" evidence="1">
    <location>
        <begin position="42"/>
        <end position="63"/>
    </location>
</feature>
<keyword evidence="2" id="KW-0812">Transmembrane</keyword>
<dbReference type="InterPro" id="IPR010982">
    <property type="entry name" value="Lambda_DNA-bd_dom_sf"/>
</dbReference>
<proteinExistence type="predicted"/>
<protein>
    <recommendedName>
        <fullName evidence="3">Cytoskeleton protein RodZ-like C-terminal domain-containing protein</fullName>
    </recommendedName>
</protein>
<keyword evidence="5" id="KW-1185">Reference proteome</keyword>
<accession>A0A4E0QPJ4</accession>
<dbReference type="InterPro" id="IPR050400">
    <property type="entry name" value="Bact_Cytoskel_RodZ"/>
</dbReference>
<sequence>MKNTQDFQVPFNDDDRFDTSRIDTTINSDDFDTFSFDNISEERDGGIHETSNDGINSKSNDASDSFLTNNQADIIDLPNDSKKHDDLSPGARLRKAREQKKLSLQEIADQLFLEVHIVEKLEANNYESLGAQPIFVRGYMRNYAKLVGLPEESFLEDFDNLSQGDRSPKHKNDGSTQTETKNNDLLPKIGIVVLVILIVLIGSWKFLSNTNLEDTTPAIVDVQQPYFNEESLTYIPNDSPPETMEDFQDEIRSDNPSESTVVMPEETTAVADEVPTTTEEQPVIDAPAPTKESLRVHLKEEVWMRISDNSDKELFSDLAQAGDVLNLEGKPPFYLKTARYGLDIEYQGEIKGIKSYPKTQRGKITIFVIGSDE</sequence>
<dbReference type="Pfam" id="PF13413">
    <property type="entry name" value="HTH_25"/>
    <property type="match status" value="1"/>
</dbReference>
<gene>
    <name evidence="4" type="ORF">PN36_17900</name>
</gene>
<dbReference type="PANTHER" id="PTHR34475">
    <property type="match status" value="1"/>
</dbReference>
<dbReference type="Proteomes" id="UP000030428">
    <property type="component" value="Unassembled WGS sequence"/>
</dbReference>
<keyword evidence="2" id="KW-1133">Transmembrane helix</keyword>
<dbReference type="AlphaFoldDB" id="A0A4E0QPJ4"/>
<evidence type="ECO:0000256" key="1">
    <source>
        <dbReference type="SAM" id="MobiDB-lite"/>
    </source>
</evidence>
<comment type="caution">
    <text evidence="4">The sequence shown here is derived from an EMBL/GenBank/DDBJ whole genome shotgun (WGS) entry which is preliminary data.</text>
</comment>
<dbReference type="Gene3D" id="1.10.260.40">
    <property type="entry name" value="lambda repressor-like DNA-binding domains"/>
    <property type="match status" value="1"/>
</dbReference>
<evidence type="ECO:0000256" key="2">
    <source>
        <dbReference type="SAM" id="Phobius"/>
    </source>
</evidence>